<comment type="caution">
    <text evidence="1">The sequence shown here is derived from an EMBL/GenBank/DDBJ whole genome shotgun (WGS) entry which is preliminary data.</text>
</comment>
<dbReference type="EMBL" id="BMLT01000021">
    <property type="protein sequence ID" value="GGO89019.1"/>
    <property type="molecule type" value="Genomic_DNA"/>
</dbReference>
<organism evidence="1 2">
    <name type="scientific">Marinobacterium nitratireducens</name>
    <dbReference type="NCBI Taxonomy" id="518897"/>
    <lineage>
        <taxon>Bacteria</taxon>
        <taxon>Pseudomonadati</taxon>
        <taxon>Pseudomonadota</taxon>
        <taxon>Gammaproteobacteria</taxon>
        <taxon>Oceanospirillales</taxon>
        <taxon>Oceanospirillaceae</taxon>
        <taxon>Marinobacterium</taxon>
    </lineage>
</organism>
<gene>
    <name evidence="1" type="ORF">GCM10011348_45790</name>
</gene>
<proteinExistence type="predicted"/>
<sequence>MANSNAGGKLYIAVDGLGDAEVHNTDLTEAQFDALTWLEVKQVGSFGETGSNTNILTYDTWDTDVSQKAKGITNGGDPEVEVARVGTDPGQIQMRAAALTKHSYAFKIEHDDSLGTNGTIKYNRGVVGGPRHPNGRNEDFNLEIYSLGMNQLQIVKEAA</sequence>
<dbReference type="Proteomes" id="UP000599578">
    <property type="component" value="Unassembled WGS sequence"/>
</dbReference>
<dbReference type="RefSeq" id="WP_229722076.1">
    <property type="nucleotide sequence ID" value="NZ_BMLT01000021.1"/>
</dbReference>
<protein>
    <submittedName>
        <fullName evidence="1">Uncharacterized protein</fullName>
    </submittedName>
</protein>
<evidence type="ECO:0000313" key="2">
    <source>
        <dbReference type="Proteomes" id="UP000599578"/>
    </source>
</evidence>
<evidence type="ECO:0000313" key="1">
    <source>
        <dbReference type="EMBL" id="GGO89019.1"/>
    </source>
</evidence>
<reference evidence="1 2" key="1">
    <citation type="journal article" date="2014" name="Int. J. Syst. Evol. Microbiol.">
        <title>Complete genome sequence of Corynebacterium casei LMG S-19264T (=DSM 44701T), isolated from a smear-ripened cheese.</title>
        <authorList>
            <consortium name="US DOE Joint Genome Institute (JGI-PGF)"/>
            <person name="Walter F."/>
            <person name="Albersmeier A."/>
            <person name="Kalinowski J."/>
            <person name="Ruckert C."/>
        </authorList>
    </citation>
    <scope>NUCLEOTIDE SEQUENCE [LARGE SCALE GENOMIC DNA]</scope>
    <source>
        <strain evidence="1 2">CGMCC 1.7286</strain>
    </source>
</reference>
<accession>A0A917ZRA6</accession>
<dbReference type="Gene3D" id="4.10.410.40">
    <property type="match status" value="1"/>
</dbReference>
<dbReference type="AlphaFoldDB" id="A0A917ZRA6"/>
<name>A0A917ZRA6_9GAMM</name>
<keyword evidence="2" id="KW-1185">Reference proteome</keyword>